<protein>
    <recommendedName>
        <fullName evidence="9">PHD-type domain-containing protein</fullName>
    </recommendedName>
</protein>
<evidence type="ECO:0000256" key="1">
    <source>
        <dbReference type="ARBA" id="ARBA00022723"/>
    </source>
</evidence>
<sequence>MLIQSSLPTSIRMPPSFVSNFSGKQNSGMTSNWPHNGETMTQSQSCDVYLLDRNTNSAATRECEKSFALNSIPTKRTGSTVDLSANKDLCASSEPQRSNLVFSRRKQRKECTIGSSVIIPKCPSSAEYGKSLPGLQEKGQACNLVLPCNVIAFTYGQEQSSQKSDVIFSSPKNGPSIVEASSKSISIHQGSIGVEASSGVKKSAAECSSANDSCCSTKSLVEGHVSSMVKKGAADGGECSSSDFIAAELFLKDSKREASSSIQPSPSTNDIQDAEVEDTNRVRSCKVCGSKDSSLNMLICDHCEEAFHLTCCTPRVRKITFDEWFCCTCLKKNPKPILEVTKKGKVTKIVKEMSEYKKKLRSGSGLISVMLTDTKSYNSGARIGEGFQAEVPEWSGPISDDTDEFGEPTEINPVECTGLNGWNSNQSSKRSYVGNWLQCREIIIQNTKDGPKEVVCGKWRRAPLFEVQTEAWDCSCSLPWDPTYADCSVPQEIGTDEVMTHLKYIQLFKPRLSEPERVVLYKAIKDKSDLLFELILQTSILDKWNSGRMYTCCTIDLRLTYLKQLREWFQRPVNQSTNGQ</sequence>
<dbReference type="GO" id="GO:0000228">
    <property type="term" value="C:nuclear chromosome"/>
    <property type="evidence" value="ECO:0007669"/>
    <property type="project" value="TreeGrafter"/>
</dbReference>
<evidence type="ECO:0008006" key="9">
    <source>
        <dbReference type="Google" id="ProtNLM"/>
    </source>
</evidence>
<keyword evidence="8" id="KW-1185">Reference proteome</keyword>
<evidence type="ECO:0000259" key="6">
    <source>
        <dbReference type="PROSITE" id="PS51050"/>
    </source>
</evidence>
<dbReference type="InterPro" id="IPR019787">
    <property type="entry name" value="Znf_PHD-finger"/>
</dbReference>
<evidence type="ECO:0000313" key="8">
    <source>
        <dbReference type="Proteomes" id="UP000825729"/>
    </source>
</evidence>
<dbReference type="Gene3D" id="3.30.40.100">
    <property type="match status" value="1"/>
</dbReference>
<dbReference type="InterPro" id="IPR011124">
    <property type="entry name" value="Znf_CW"/>
</dbReference>
<evidence type="ECO:0000256" key="2">
    <source>
        <dbReference type="ARBA" id="ARBA00022771"/>
    </source>
</evidence>
<feature type="domain" description="CW-type" evidence="6">
    <location>
        <begin position="430"/>
        <end position="495"/>
    </location>
</feature>
<evidence type="ECO:0000256" key="3">
    <source>
        <dbReference type="ARBA" id="ARBA00022833"/>
    </source>
</evidence>
<feature type="domain" description="PHD-type" evidence="5">
    <location>
        <begin position="282"/>
        <end position="332"/>
    </location>
</feature>
<dbReference type="InterPro" id="IPR001965">
    <property type="entry name" value="Znf_PHD"/>
</dbReference>
<comment type="caution">
    <text evidence="7">The sequence shown here is derived from an EMBL/GenBank/DDBJ whole genome shotgun (WGS) entry which is preliminary data.</text>
</comment>
<dbReference type="PANTHER" id="PTHR46510:SF1">
    <property type="entry name" value="BROMODOMAIN ADJACENT TO ZINC FINGER DOMAIN PROTEIN 1A"/>
    <property type="match status" value="1"/>
</dbReference>
<dbReference type="InterPro" id="IPR047171">
    <property type="entry name" value="BAZ1A"/>
</dbReference>
<evidence type="ECO:0000313" key="7">
    <source>
        <dbReference type="EMBL" id="KAG9449227.1"/>
    </source>
</evidence>
<accession>A0AAV7EK57</accession>
<dbReference type="InterPro" id="IPR011011">
    <property type="entry name" value="Znf_FYVE_PHD"/>
</dbReference>
<evidence type="ECO:0000256" key="4">
    <source>
        <dbReference type="PROSITE-ProRule" id="PRU00146"/>
    </source>
</evidence>
<organism evidence="7 8">
    <name type="scientific">Aristolochia fimbriata</name>
    <name type="common">White veined hardy Dutchman's pipe vine</name>
    <dbReference type="NCBI Taxonomy" id="158543"/>
    <lineage>
        <taxon>Eukaryota</taxon>
        <taxon>Viridiplantae</taxon>
        <taxon>Streptophyta</taxon>
        <taxon>Embryophyta</taxon>
        <taxon>Tracheophyta</taxon>
        <taxon>Spermatophyta</taxon>
        <taxon>Magnoliopsida</taxon>
        <taxon>Magnoliidae</taxon>
        <taxon>Piperales</taxon>
        <taxon>Aristolochiaceae</taxon>
        <taxon>Aristolochia</taxon>
    </lineage>
</organism>
<dbReference type="PANTHER" id="PTHR46510">
    <property type="entry name" value="BROMODOMAIN ADJACENT TO ZINC FINGER DOMAIN PROTEIN 1A"/>
    <property type="match status" value="1"/>
</dbReference>
<dbReference type="PROSITE" id="PS50016">
    <property type="entry name" value="ZF_PHD_2"/>
    <property type="match status" value="1"/>
</dbReference>
<dbReference type="Gene3D" id="3.30.40.10">
    <property type="entry name" value="Zinc/RING finger domain, C3HC4 (zinc finger)"/>
    <property type="match status" value="1"/>
</dbReference>
<dbReference type="PROSITE" id="PS01359">
    <property type="entry name" value="ZF_PHD_1"/>
    <property type="match status" value="1"/>
</dbReference>
<dbReference type="PROSITE" id="PS51050">
    <property type="entry name" value="ZF_CW"/>
    <property type="match status" value="1"/>
</dbReference>
<dbReference type="Proteomes" id="UP000825729">
    <property type="component" value="Unassembled WGS sequence"/>
</dbReference>
<keyword evidence="3" id="KW-0862">Zinc</keyword>
<dbReference type="GO" id="GO:0008270">
    <property type="term" value="F:zinc ion binding"/>
    <property type="evidence" value="ECO:0007669"/>
    <property type="project" value="UniProtKB-KW"/>
</dbReference>
<dbReference type="GO" id="GO:0008623">
    <property type="term" value="C:CHRAC"/>
    <property type="evidence" value="ECO:0007669"/>
    <property type="project" value="TreeGrafter"/>
</dbReference>
<dbReference type="InterPro" id="IPR019786">
    <property type="entry name" value="Zinc_finger_PHD-type_CS"/>
</dbReference>
<dbReference type="FunFam" id="3.30.40.100:FF:000005">
    <property type="entry name" value="uncharacterized protein LOC106759733 isoform X4"/>
    <property type="match status" value="1"/>
</dbReference>
<dbReference type="GO" id="GO:0006355">
    <property type="term" value="P:regulation of DNA-templated transcription"/>
    <property type="evidence" value="ECO:0007669"/>
    <property type="project" value="TreeGrafter"/>
</dbReference>
<proteinExistence type="predicted"/>
<dbReference type="GO" id="GO:0003677">
    <property type="term" value="F:DNA binding"/>
    <property type="evidence" value="ECO:0007669"/>
    <property type="project" value="TreeGrafter"/>
</dbReference>
<reference evidence="7 8" key="1">
    <citation type="submission" date="2021-07" db="EMBL/GenBank/DDBJ databases">
        <title>The Aristolochia fimbriata genome: insights into angiosperm evolution, floral development and chemical biosynthesis.</title>
        <authorList>
            <person name="Jiao Y."/>
        </authorList>
    </citation>
    <scope>NUCLEOTIDE SEQUENCE [LARGE SCALE GENOMIC DNA]</scope>
    <source>
        <strain evidence="7">IBCAS-2021</strain>
        <tissue evidence="7">Leaf</tissue>
    </source>
</reference>
<keyword evidence="2 4" id="KW-0863">Zinc-finger</keyword>
<keyword evidence="1" id="KW-0479">Metal-binding</keyword>
<dbReference type="GO" id="GO:0031445">
    <property type="term" value="P:regulation of heterochromatin formation"/>
    <property type="evidence" value="ECO:0007669"/>
    <property type="project" value="TreeGrafter"/>
</dbReference>
<dbReference type="Pfam" id="PF00628">
    <property type="entry name" value="PHD"/>
    <property type="match status" value="1"/>
</dbReference>
<dbReference type="EMBL" id="JAINDJ010000004">
    <property type="protein sequence ID" value="KAG9449227.1"/>
    <property type="molecule type" value="Genomic_DNA"/>
</dbReference>
<dbReference type="SMART" id="SM00249">
    <property type="entry name" value="PHD"/>
    <property type="match status" value="1"/>
</dbReference>
<dbReference type="AlphaFoldDB" id="A0AAV7EK57"/>
<dbReference type="GO" id="GO:0006338">
    <property type="term" value="P:chromatin remodeling"/>
    <property type="evidence" value="ECO:0007669"/>
    <property type="project" value="InterPro"/>
</dbReference>
<evidence type="ECO:0000259" key="5">
    <source>
        <dbReference type="PROSITE" id="PS50016"/>
    </source>
</evidence>
<dbReference type="GO" id="GO:0045740">
    <property type="term" value="P:positive regulation of DNA replication"/>
    <property type="evidence" value="ECO:0007669"/>
    <property type="project" value="TreeGrafter"/>
</dbReference>
<dbReference type="InterPro" id="IPR013083">
    <property type="entry name" value="Znf_RING/FYVE/PHD"/>
</dbReference>
<name>A0AAV7EK57_ARIFI</name>
<dbReference type="SUPFAM" id="SSF57903">
    <property type="entry name" value="FYVE/PHD zinc finger"/>
    <property type="match status" value="1"/>
</dbReference>
<gene>
    <name evidence="7" type="ORF">H6P81_009192</name>
</gene>